<dbReference type="RefSeq" id="WP_200349308.1">
    <property type="nucleotide sequence ID" value="NZ_BAABHZ010000010.1"/>
</dbReference>
<feature type="transmembrane region" description="Helical" evidence="5">
    <location>
        <begin position="266"/>
        <end position="286"/>
    </location>
</feature>
<evidence type="ECO:0000256" key="4">
    <source>
        <dbReference type="ARBA" id="ARBA00023136"/>
    </source>
</evidence>
<keyword evidence="8" id="KW-1185">Reference proteome</keyword>
<evidence type="ECO:0000313" key="7">
    <source>
        <dbReference type="EMBL" id="MBK1814341.1"/>
    </source>
</evidence>
<dbReference type="SUPFAM" id="SSF161098">
    <property type="entry name" value="MetI-like"/>
    <property type="match status" value="1"/>
</dbReference>
<protein>
    <submittedName>
        <fullName evidence="7">Phosphate ABC transporter permease PstA</fullName>
    </submittedName>
</protein>
<keyword evidence="3 5" id="KW-1133">Transmembrane helix</keyword>
<keyword evidence="5" id="KW-0813">Transport</keyword>
<comment type="caution">
    <text evidence="7">The sequence shown here is derived from an EMBL/GenBank/DDBJ whole genome shotgun (WGS) entry which is preliminary data.</text>
</comment>
<dbReference type="EMBL" id="JAENIK010000004">
    <property type="protein sequence ID" value="MBK1814341.1"/>
    <property type="molecule type" value="Genomic_DNA"/>
</dbReference>
<dbReference type="PANTHER" id="PTHR43470">
    <property type="entry name" value="PHOSPHATE TRANSPORT SYSTEM PERMEASE PROTEIN PSTA-RELATED"/>
    <property type="match status" value="1"/>
</dbReference>
<comment type="subcellular location">
    <subcellularLocation>
        <location evidence="1 5">Cell membrane</location>
        <topology evidence="1 5">Multi-pass membrane protein</topology>
    </subcellularLocation>
</comment>
<evidence type="ECO:0000259" key="6">
    <source>
        <dbReference type="PROSITE" id="PS50928"/>
    </source>
</evidence>
<dbReference type="Proteomes" id="UP000600139">
    <property type="component" value="Unassembled WGS sequence"/>
</dbReference>
<dbReference type="Pfam" id="PF00528">
    <property type="entry name" value="BPD_transp_1"/>
    <property type="match status" value="1"/>
</dbReference>
<feature type="transmembrane region" description="Helical" evidence="5">
    <location>
        <begin position="156"/>
        <end position="187"/>
    </location>
</feature>
<dbReference type="CDD" id="cd06261">
    <property type="entry name" value="TM_PBP2"/>
    <property type="match status" value="1"/>
</dbReference>
<gene>
    <name evidence="7" type="ORF">JIN84_01875</name>
</gene>
<keyword evidence="4 5" id="KW-0472">Membrane</keyword>
<evidence type="ECO:0000256" key="3">
    <source>
        <dbReference type="ARBA" id="ARBA00022989"/>
    </source>
</evidence>
<dbReference type="GO" id="GO:0055085">
    <property type="term" value="P:transmembrane transport"/>
    <property type="evidence" value="ECO:0007669"/>
    <property type="project" value="InterPro"/>
</dbReference>
<name>A0A934VA03_9BACT</name>
<reference evidence="7" key="1">
    <citation type="submission" date="2021-01" db="EMBL/GenBank/DDBJ databases">
        <title>Modified the classification status of verrucomicrobia.</title>
        <authorList>
            <person name="Feng X."/>
        </authorList>
    </citation>
    <scope>NUCLEOTIDE SEQUENCE</scope>
    <source>
        <strain evidence="7">JCM 18052</strain>
    </source>
</reference>
<dbReference type="Gene3D" id="1.10.3720.10">
    <property type="entry name" value="MetI-like"/>
    <property type="match status" value="1"/>
</dbReference>
<proteinExistence type="inferred from homology"/>
<feature type="transmembrane region" description="Helical" evidence="5">
    <location>
        <begin position="119"/>
        <end position="144"/>
    </location>
</feature>
<evidence type="ECO:0000256" key="2">
    <source>
        <dbReference type="ARBA" id="ARBA00022692"/>
    </source>
</evidence>
<evidence type="ECO:0000313" key="8">
    <source>
        <dbReference type="Proteomes" id="UP000600139"/>
    </source>
</evidence>
<accession>A0A934VA03</accession>
<dbReference type="AlphaFoldDB" id="A0A934VA03"/>
<sequence length="375" mass="40533">MSHPDKLIRKGLPKGHFKDVAVRFLLGGGTYFIVLIAALLFGKIIVDGAPVLFKAEAPFVDFDFLTAKNQTLHVFDDAQGTRHQLPASEYSEYLKKNEGKEIFNEQSYSYSGGGIAGPIVGTALLTVGSMIIALFFGVCAAIYLSEYAKQSPFIHAVRLAILNLAGIPSIVFGLFGFSVFVLAVPVITAAPSDRSLLVIPLLIGDYVMSFQGWNSSLMAGCATLACMILPVIITASEESLRAVPQGFRDASLAMGATRWQTIRKCVLPFSLPGILTSSLLSIARVAGETAPIMFTAAVAAKDDLPWQGLKSPFDLLSSQVQALPYHIYTLAARIPNSEYTQRAQFGSVFVFLLLVAFLSAGSMILRAKLRAKLKW</sequence>
<dbReference type="PANTHER" id="PTHR43470:SF3">
    <property type="entry name" value="PHOSPHATE TRANSPORT SYSTEM PERMEASE PROTEIN PSTA-RELATED"/>
    <property type="match status" value="1"/>
</dbReference>
<dbReference type="InterPro" id="IPR000515">
    <property type="entry name" value="MetI-like"/>
</dbReference>
<organism evidence="7 8">
    <name type="scientific">Luteolibacter yonseiensis</name>
    <dbReference type="NCBI Taxonomy" id="1144680"/>
    <lineage>
        <taxon>Bacteria</taxon>
        <taxon>Pseudomonadati</taxon>
        <taxon>Verrucomicrobiota</taxon>
        <taxon>Verrucomicrobiia</taxon>
        <taxon>Verrucomicrobiales</taxon>
        <taxon>Verrucomicrobiaceae</taxon>
        <taxon>Luteolibacter</taxon>
    </lineage>
</organism>
<feature type="domain" description="ABC transmembrane type-1" evidence="6">
    <location>
        <begin position="119"/>
        <end position="360"/>
    </location>
</feature>
<keyword evidence="2 5" id="KW-0812">Transmembrane</keyword>
<feature type="transmembrane region" description="Helical" evidence="5">
    <location>
        <begin position="217"/>
        <end position="235"/>
    </location>
</feature>
<dbReference type="PROSITE" id="PS50928">
    <property type="entry name" value="ABC_TM1"/>
    <property type="match status" value="1"/>
</dbReference>
<evidence type="ECO:0000256" key="5">
    <source>
        <dbReference type="RuleBase" id="RU363032"/>
    </source>
</evidence>
<dbReference type="InterPro" id="IPR035906">
    <property type="entry name" value="MetI-like_sf"/>
</dbReference>
<dbReference type="GO" id="GO:0005886">
    <property type="term" value="C:plasma membrane"/>
    <property type="evidence" value="ECO:0007669"/>
    <property type="project" value="UniProtKB-SubCell"/>
</dbReference>
<feature type="transmembrane region" description="Helical" evidence="5">
    <location>
        <begin position="345"/>
        <end position="365"/>
    </location>
</feature>
<comment type="similarity">
    <text evidence="5">Belongs to the binding-protein-dependent transport system permease family.</text>
</comment>
<evidence type="ECO:0000256" key="1">
    <source>
        <dbReference type="ARBA" id="ARBA00004651"/>
    </source>
</evidence>
<feature type="transmembrane region" description="Helical" evidence="5">
    <location>
        <begin position="20"/>
        <end position="46"/>
    </location>
</feature>